<reference evidence="5" key="1">
    <citation type="submission" date="2010-05" db="EMBL/GenBank/DDBJ databases">
        <title>The genome sequence of Magnaporthe poae strain ATCC 64411.</title>
        <authorList>
            <person name="Ma L.-J."/>
            <person name="Dead R."/>
            <person name="Young S."/>
            <person name="Zeng Q."/>
            <person name="Koehrsen M."/>
            <person name="Alvarado L."/>
            <person name="Berlin A."/>
            <person name="Chapman S.B."/>
            <person name="Chen Z."/>
            <person name="Freedman E."/>
            <person name="Gellesch M."/>
            <person name="Goldberg J."/>
            <person name="Griggs A."/>
            <person name="Gujja S."/>
            <person name="Heilman E.R."/>
            <person name="Heiman D."/>
            <person name="Hepburn T."/>
            <person name="Howarth C."/>
            <person name="Jen D."/>
            <person name="Larson L."/>
            <person name="Mehta T."/>
            <person name="Neiman D."/>
            <person name="Pearson M."/>
            <person name="Roberts A."/>
            <person name="Saif S."/>
            <person name="Shea T."/>
            <person name="Shenoy N."/>
            <person name="Sisk P."/>
            <person name="Stolte C."/>
            <person name="Sykes S."/>
            <person name="Walk T."/>
            <person name="White J."/>
            <person name="Yandava C."/>
            <person name="Haas B."/>
            <person name="Nusbaum C."/>
            <person name="Birren B."/>
        </authorList>
    </citation>
    <scope>NUCLEOTIDE SEQUENCE [LARGE SCALE GENOMIC DNA]</scope>
    <source>
        <strain evidence="5">ATCC 64411 / 73-15</strain>
    </source>
</reference>
<reference evidence="3" key="2">
    <citation type="submission" date="2010-05" db="EMBL/GenBank/DDBJ databases">
        <title>The Genome Sequence of Magnaporthe poae strain ATCC 64411.</title>
        <authorList>
            <consortium name="The Broad Institute Genome Sequencing Platform"/>
            <consortium name="Broad Institute Genome Sequencing Center for Infectious Disease"/>
            <person name="Ma L.-J."/>
            <person name="Dead R."/>
            <person name="Young S."/>
            <person name="Zeng Q."/>
            <person name="Koehrsen M."/>
            <person name="Alvarado L."/>
            <person name="Berlin A."/>
            <person name="Chapman S.B."/>
            <person name="Chen Z."/>
            <person name="Freedman E."/>
            <person name="Gellesch M."/>
            <person name="Goldberg J."/>
            <person name="Griggs A."/>
            <person name="Gujja S."/>
            <person name="Heilman E.R."/>
            <person name="Heiman D."/>
            <person name="Hepburn T."/>
            <person name="Howarth C."/>
            <person name="Jen D."/>
            <person name="Larson L."/>
            <person name="Mehta T."/>
            <person name="Neiman D."/>
            <person name="Pearson M."/>
            <person name="Roberts A."/>
            <person name="Saif S."/>
            <person name="Shea T."/>
            <person name="Shenoy N."/>
            <person name="Sisk P."/>
            <person name="Stolte C."/>
            <person name="Sykes S."/>
            <person name="Walk T."/>
            <person name="White J."/>
            <person name="Yandava C."/>
            <person name="Haas B."/>
            <person name="Nusbaum C."/>
            <person name="Birren B."/>
        </authorList>
    </citation>
    <scope>NUCLEOTIDE SEQUENCE</scope>
    <source>
        <strain evidence="3">ATCC 64411</strain>
    </source>
</reference>
<dbReference type="EMBL" id="ADBL01002074">
    <property type="status" value="NOT_ANNOTATED_CDS"/>
    <property type="molecule type" value="Genomic_DNA"/>
</dbReference>
<keyword evidence="1" id="KW-0472">Membrane</keyword>
<reference evidence="4" key="5">
    <citation type="submission" date="2015-06" db="UniProtKB">
        <authorList>
            <consortium name="EnsemblFungi"/>
        </authorList>
    </citation>
    <scope>IDENTIFICATION</scope>
    <source>
        <strain evidence="4">ATCC 64411</strain>
    </source>
</reference>
<evidence type="ECO:0000256" key="1">
    <source>
        <dbReference type="SAM" id="Phobius"/>
    </source>
</evidence>
<reference evidence="3" key="3">
    <citation type="submission" date="2011-03" db="EMBL/GenBank/DDBJ databases">
        <title>Annotation of Magnaporthe poae ATCC 64411.</title>
        <authorList>
            <person name="Ma L.-J."/>
            <person name="Dead R."/>
            <person name="Young S.K."/>
            <person name="Zeng Q."/>
            <person name="Gargeya S."/>
            <person name="Fitzgerald M."/>
            <person name="Haas B."/>
            <person name="Abouelleil A."/>
            <person name="Alvarado L."/>
            <person name="Arachchi H.M."/>
            <person name="Berlin A."/>
            <person name="Brown A."/>
            <person name="Chapman S.B."/>
            <person name="Chen Z."/>
            <person name="Dunbar C."/>
            <person name="Freedman E."/>
            <person name="Gearin G."/>
            <person name="Gellesch M."/>
            <person name="Goldberg J."/>
            <person name="Griggs A."/>
            <person name="Gujja S."/>
            <person name="Heiman D."/>
            <person name="Howarth C."/>
            <person name="Larson L."/>
            <person name="Lui A."/>
            <person name="MacDonald P.J.P."/>
            <person name="Mehta T."/>
            <person name="Montmayeur A."/>
            <person name="Murphy C."/>
            <person name="Neiman D."/>
            <person name="Pearson M."/>
            <person name="Priest M."/>
            <person name="Roberts A."/>
            <person name="Saif S."/>
            <person name="Shea T."/>
            <person name="Shenoy N."/>
            <person name="Sisk P."/>
            <person name="Stolte C."/>
            <person name="Sykes S."/>
            <person name="Yandava C."/>
            <person name="Wortman J."/>
            <person name="Nusbaum C."/>
            <person name="Birren B."/>
        </authorList>
    </citation>
    <scope>NUCLEOTIDE SEQUENCE</scope>
    <source>
        <strain evidence="3">ATCC 64411</strain>
    </source>
</reference>
<keyword evidence="1" id="KW-0812">Transmembrane</keyword>
<protein>
    <recommendedName>
        <fullName evidence="2">DUF6594 domain-containing protein</fullName>
    </recommendedName>
</protein>
<evidence type="ECO:0000313" key="4">
    <source>
        <dbReference type="EnsemblFungi" id="MAPG_08580T0"/>
    </source>
</evidence>
<dbReference type="EnsemblFungi" id="MAPG_08580T0">
    <property type="protein sequence ID" value="MAPG_08580T0"/>
    <property type="gene ID" value="MAPG_08580"/>
</dbReference>
<sequence>MAASEVGFAYAARWIAADGDGETLIFRKFDRLAARNLLHLQARMLSLEKRIGELDGAVLLDQGLTLPGIMVDWELLQQHGDDPDGHPEAKKHLRMAEELQKAIKEYHEALDLQHRISALSAPDKRVVNAYRAFLESTRCLAGTSARFLDAVQDLVAIKSPDDRDPLSELLRRFWPVSAAKDSETDIEAGIGRFPEKSIVRAANVISIFLAVALLAGSIVGLYLIHDRSARVCIIAGCTVIFALSLGVITNARRPEIFAATAAYAAVLVVFISTQ</sequence>
<dbReference type="OrthoDB" id="3533814at2759"/>
<proteinExistence type="predicted"/>
<dbReference type="EMBL" id="GL876973">
    <property type="protein sequence ID" value="KLU89609.1"/>
    <property type="molecule type" value="Genomic_DNA"/>
</dbReference>
<dbReference type="InterPro" id="IPR046529">
    <property type="entry name" value="DUF6594"/>
</dbReference>
<feature type="transmembrane region" description="Helical" evidence="1">
    <location>
        <begin position="231"/>
        <end position="250"/>
    </location>
</feature>
<dbReference type="OMA" id="EENDAPW"/>
<dbReference type="eggNOG" id="ENOG502S5VZ">
    <property type="taxonomic scope" value="Eukaryota"/>
</dbReference>
<feature type="domain" description="DUF6594" evidence="2">
    <location>
        <begin position="11"/>
        <end position="268"/>
    </location>
</feature>
<dbReference type="STRING" id="644358.A0A0C4E7R0"/>
<feature type="transmembrane region" description="Helical" evidence="1">
    <location>
        <begin position="204"/>
        <end position="224"/>
    </location>
</feature>
<dbReference type="Pfam" id="PF20237">
    <property type="entry name" value="DUF6594"/>
    <property type="match status" value="1"/>
</dbReference>
<evidence type="ECO:0000313" key="3">
    <source>
        <dbReference type="EMBL" id="KLU89609.1"/>
    </source>
</evidence>
<dbReference type="PANTHER" id="PTHR34502">
    <property type="entry name" value="DUF6594 DOMAIN-CONTAINING PROTEIN-RELATED"/>
    <property type="match status" value="1"/>
</dbReference>
<name>A0A0C4E7R0_MAGP6</name>
<reference evidence="4" key="4">
    <citation type="journal article" date="2015" name="G3 (Bethesda)">
        <title>Genome sequences of three phytopathogenic species of the Magnaporthaceae family of fungi.</title>
        <authorList>
            <person name="Okagaki L.H."/>
            <person name="Nunes C.C."/>
            <person name="Sailsbery J."/>
            <person name="Clay B."/>
            <person name="Brown D."/>
            <person name="John T."/>
            <person name="Oh Y."/>
            <person name="Young N."/>
            <person name="Fitzgerald M."/>
            <person name="Haas B.J."/>
            <person name="Zeng Q."/>
            <person name="Young S."/>
            <person name="Adiconis X."/>
            <person name="Fan L."/>
            <person name="Levin J.Z."/>
            <person name="Mitchell T.K."/>
            <person name="Okubara P.A."/>
            <person name="Farman M.L."/>
            <person name="Kohn L.M."/>
            <person name="Birren B."/>
            <person name="Ma L.-J."/>
            <person name="Dean R.A."/>
        </authorList>
    </citation>
    <scope>NUCLEOTIDE SEQUENCE</scope>
    <source>
        <strain evidence="4">ATCC 64411 / 73-15</strain>
    </source>
</reference>
<dbReference type="PANTHER" id="PTHR34502:SF4">
    <property type="entry name" value="DUF6594 DOMAIN-CONTAINING PROTEIN"/>
    <property type="match status" value="1"/>
</dbReference>
<accession>A0A0C4E7R0</accession>
<evidence type="ECO:0000259" key="2">
    <source>
        <dbReference type="Pfam" id="PF20237"/>
    </source>
</evidence>
<gene>
    <name evidence="3" type="ORF">MAPG_08580</name>
</gene>
<evidence type="ECO:0000313" key="5">
    <source>
        <dbReference type="Proteomes" id="UP000011715"/>
    </source>
</evidence>
<dbReference type="Proteomes" id="UP000011715">
    <property type="component" value="Unassembled WGS sequence"/>
</dbReference>
<dbReference type="AlphaFoldDB" id="A0A0C4E7R0"/>
<organism evidence="4 5">
    <name type="scientific">Magnaporthiopsis poae (strain ATCC 64411 / 73-15)</name>
    <name type="common">Kentucky bluegrass fungus</name>
    <name type="synonym">Magnaporthe poae</name>
    <dbReference type="NCBI Taxonomy" id="644358"/>
    <lineage>
        <taxon>Eukaryota</taxon>
        <taxon>Fungi</taxon>
        <taxon>Dikarya</taxon>
        <taxon>Ascomycota</taxon>
        <taxon>Pezizomycotina</taxon>
        <taxon>Sordariomycetes</taxon>
        <taxon>Sordariomycetidae</taxon>
        <taxon>Magnaporthales</taxon>
        <taxon>Magnaporthaceae</taxon>
        <taxon>Magnaporthiopsis</taxon>
    </lineage>
</organism>
<keyword evidence="1" id="KW-1133">Transmembrane helix</keyword>
<feature type="transmembrane region" description="Helical" evidence="1">
    <location>
        <begin position="256"/>
        <end position="273"/>
    </location>
</feature>
<dbReference type="VEuPathDB" id="FungiDB:MAPG_08580"/>
<keyword evidence="5" id="KW-1185">Reference proteome</keyword>